<keyword evidence="3" id="KW-1185">Reference proteome</keyword>
<dbReference type="STRING" id="1884261.A0A5C3QFQ7"/>
<name>A0A5C3QFQ7_9AGAR</name>
<proteinExistence type="predicted"/>
<dbReference type="EMBL" id="ML178829">
    <property type="protein sequence ID" value="TFL00327.1"/>
    <property type="molecule type" value="Genomic_DNA"/>
</dbReference>
<keyword evidence="1" id="KW-0560">Oxidoreductase</keyword>
<reference evidence="2 3" key="1">
    <citation type="journal article" date="2019" name="Nat. Ecol. Evol.">
        <title>Megaphylogeny resolves global patterns of mushroom evolution.</title>
        <authorList>
            <person name="Varga T."/>
            <person name="Krizsan K."/>
            <person name="Foldi C."/>
            <person name="Dima B."/>
            <person name="Sanchez-Garcia M."/>
            <person name="Sanchez-Ramirez S."/>
            <person name="Szollosi G.J."/>
            <person name="Szarkandi J.G."/>
            <person name="Papp V."/>
            <person name="Albert L."/>
            <person name="Andreopoulos W."/>
            <person name="Angelini C."/>
            <person name="Antonin V."/>
            <person name="Barry K.W."/>
            <person name="Bougher N.L."/>
            <person name="Buchanan P."/>
            <person name="Buyck B."/>
            <person name="Bense V."/>
            <person name="Catcheside P."/>
            <person name="Chovatia M."/>
            <person name="Cooper J."/>
            <person name="Damon W."/>
            <person name="Desjardin D."/>
            <person name="Finy P."/>
            <person name="Geml J."/>
            <person name="Haridas S."/>
            <person name="Hughes K."/>
            <person name="Justo A."/>
            <person name="Karasinski D."/>
            <person name="Kautmanova I."/>
            <person name="Kiss B."/>
            <person name="Kocsube S."/>
            <person name="Kotiranta H."/>
            <person name="LaButti K.M."/>
            <person name="Lechner B.E."/>
            <person name="Liimatainen K."/>
            <person name="Lipzen A."/>
            <person name="Lukacs Z."/>
            <person name="Mihaltcheva S."/>
            <person name="Morgado L.N."/>
            <person name="Niskanen T."/>
            <person name="Noordeloos M.E."/>
            <person name="Ohm R.A."/>
            <person name="Ortiz-Santana B."/>
            <person name="Ovrebo C."/>
            <person name="Racz N."/>
            <person name="Riley R."/>
            <person name="Savchenko A."/>
            <person name="Shiryaev A."/>
            <person name="Soop K."/>
            <person name="Spirin V."/>
            <person name="Szebenyi C."/>
            <person name="Tomsovsky M."/>
            <person name="Tulloss R.E."/>
            <person name="Uehling J."/>
            <person name="Grigoriev I.V."/>
            <person name="Vagvolgyi C."/>
            <person name="Papp T."/>
            <person name="Martin F.M."/>
            <person name="Miettinen O."/>
            <person name="Hibbett D.S."/>
            <person name="Nagy L.G."/>
        </authorList>
    </citation>
    <scope>NUCLEOTIDE SEQUENCE [LARGE SCALE GENOMIC DNA]</scope>
    <source>
        <strain evidence="2 3">CBS 309.79</strain>
    </source>
</reference>
<sequence length="306" mass="33008">MSSIASAKAANSALKLKSPVSVVVGGTNGIGAALAVKLAEYSTDPTIHLVGRNATAADKVIQDMKAVNSTGTYHFHQCDVGLPSKIHPLIGTLSSSIPVITHLILSAGIFTTQGRTPASPSEPNDVKMMLHHYSRFAFIRGLTGSLEKAVEERGKDSARVISVLDSTRGDLGKMHWEDLDLKKKYSLANAANHCIVMNDVVFQRFASQHPTVSFTHAYPGTVATNIGNTLPFYLRGPAQLLLKTMGETSSNCADYLFAGYHRGVADGNARFIDNHGDDVRGKKLATEEQIEKVWKHTEEIVDAKPV</sequence>
<dbReference type="PANTHER" id="PTHR47534">
    <property type="entry name" value="YALI0E05731P"/>
    <property type="match status" value="1"/>
</dbReference>
<dbReference type="SUPFAM" id="SSF51735">
    <property type="entry name" value="NAD(P)-binding Rossmann-fold domains"/>
    <property type="match status" value="1"/>
</dbReference>
<dbReference type="Proteomes" id="UP000305067">
    <property type="component" value="Unassembled WGS sequence"/>
</dbReference>
<dbReference type="InterPro" id="IPR036291">
    <property type="entry name" value="NAD(P)-bd_dom_sf"/>
</dbReference>
<dbReference type="AlphaFoldDB" id="A0A5C3QFQ7"/>
<accession>A0A5C3QFQ7</accession>
<organism evidence="2 3">
    <name type="scientific">Pterulicium gracile</name>
    <dbReference type="NCBI Taxonomy" id="1884261"/>
    <lineage>
        <taxon>Eukaryota</taxon>
        <taxon>Fungi</taxon>
        <taxon>Dikarya</taxon>
        <taxon>Basidiomycota</taxon>
        <taxon>Agaricomycotina</taxon>
        <taxon>Agaricomycetes</taxon>
        <taxon>Agaricomycetidae</taxon>
        <taxon>Agaricales</taxon>
        <taxon>Pleurotineae</taxon>
        <taxon>Pterulaceae</taxon>
        <taxon>Pterulicium</taxon>
    </lineage>
</organism>
<evidence type="ECO:0000313" key="3">
    <source>
        <dbReference type="Proteomes" id="UP000305067"/>
    </source>
</evidence>
<dbReference type="Gene3D" id="3.40.50.720">
    <property type="entry name" value="NAD(P)-binding Rossmann-like Domain"/>
    <property type="match status" value="1"/>
</dbReference>
<dbReference type="GO" id="GO:0016491">
    <property type="term" value="F:oxidoreductase activity"/>
    <property type="evidence" value="ECO:0007669"/>
    <property type="project" value="UniProtKB-KW"/>
</dbReference>
<dbReference type="InterPro" id="IPR052228">
    <property type="entry name" value="Sec_Metab_Biosynth_Oxidored"/>
</dbReference>
<dbReference type="Pfam" id="PF00106">
    <property type="entry name" value="adh_short"/>
    <property type="match status" value="1"/>
</dbReference>
<dbReference type="OrthoDB" id="2898509at2759"/>
<protein>
    <submittedName>
        <fullName evidence="2">NAD(P)-binding protein</fullName>
    </submittedName>
</protein>
<dbReference type="InterPro" id="IPR002347">
    <property type="entry name" value="SDR_fam"/>
</dbReference>
<evidence type="ECO:0000313" key="2">
    <source>
        <dbReference type="EMBL" id="TFL00327.1"/>
    </source>
</evidence>
<evidence type="ECO:0000256" key="1">
    <source>
        <dbReference type="ARBA" id="ARBA00023002"/>
    </source>
</evidence>
<gene>
    <name evidence="2" type="ORF">BDV98DRAFT_569603</name>
</gene>
<dbReference type="PANTHER" id="PTHR47534:SF3">
    <property type="entry name" value="ALCOHOL DEHYDROGENASE-LIKE C-TERMINAL DOMAIN-CONTAINING PROTEIN"/>
    <property type="match status" value="1"/>
</dbReference>